<sequence length="292" mass="32017">MSKLQLVSLTTTLAATLLFGSLGRAQDPPKPVDDALERLLEKLEGTKPDGDKADTVKPPSEVAPGDKDLDSLLEKLGQTTDAPTPDEQSKRPGPGLKPPTPPGDQPEKAKGAELKGDAKGLDEHLEELTGRASKKKDRQKEQGESSGPLSKVIKEMRDVEQRLGKTDTGEETRKRQTEIVKNLEQLIEQMRESQSQSQTKKQSQISMKPANQPGSKGGQEKGAMAKGVGASKPERPTDRHANAGGKDEWGHLPAELRQQMVNIFKEEGLPNKAEHIRRYYLSLSKKILTREE</sequence>
<feature type="compositionally biased region" description="Basic and acidic residues" evidence="1">
    <location>
        <begin position="30"/>
        <end position="55"/>
    </location>
</feature>
<feature type="compositionally biased region" description="Pro residues" evidence="1">
    <location>
        <begin position="95"/>
        <end position="104"/>
    </location>
</feature>
<feature type="compositionally biased region" description="Low complexity" evidence="1">
    <location>
        <begin position="193"/>
        <end position="206"/>
    </location>
</feature>
<evidence type="ECO:0000313" key="2">
    <source>
        <dbReference type="EMBL" id="XBH03934.1"/>
    </source>
</evidence>
<evidence type="ECO:0000256" key="1">
    <source>
        <dbReference type="SAM" id="MobiDB-lite"/>
    </source>
</evidence>
<accession>A0AAU7CEZ8</accession>
<feature type="region of interest" description="Disordered" evidence="1">
    <location>
        <begin position="20"/>
        <end position="253"/>
    </location>
</feature>
<gene>
    <name evidence="2" type="ORF">V5E97_37395</name>
</gene>
<feature type="compositionally biased region" description="Basic and acidic residues" evidence="1">
    <location>
        <begin position="232"/>
        <end position="250"/>
    </location>
</feature>
<feature type="compositionally biased region" description="Basic and acidic residues" evidence="1">
    <location>
        <begin position="152"/>
        <end position="178"/>
    </location>
</feature>
<dbReference type="EMBL" id="CP155447">
    <property type="protein sequence ID" value="XBH03934.1"/>
    <property type="molecule type" value="Genomic_DNA"/>
</dbReference>
<dbReference type="RefSeq" id="WP_406696678.1">
    <property type="nucleotide sequence ID" value="NZ_CP155447.1"/>
</dbReference>
<protein>
    <submittedName>
        <fullName evidence="2">Uncharacterized protein</fullName>
    </submittedName>
</protein>
<proteinExistence type="predicted"/>
<reference evidence="2" key="1">
    <citation type="submission" date="2024-05" db="EMBL/GenBank/DDBJ databases">
        <title>Planctomycetes of the genus Singulisphaera possess chitinolytic capabilities.</title>
        <authorList>
            <person name="Ivanova A."/>
        </authorList>
    </citation>
    <scope>NUCLEOTIDE SEQUENCE</scope>
    <source>
        <strain evidence="2">Ch08T</strain>
    </source>
</reference>
<name>A0AAU7CEZ8_9BACT</name>
<organism evidence="2">
    <name type="scientific">Singulisphaera sp. Ch08</name>
    <dbReference type="NCBI Taxonomy" id="3120278"/>
    <lineage>
        <taxon>Bacteria</taxon>
        <taxon>Pseudomonadati</taxon>
        <taxon>Planctomycetota</taxon>
        <taxon>Planctomycetia</taxon>
        <taxon>Isosphaerales</taxon>
        <taxon>Isosphaeraceae</taxon>
        <taxon>Singulisphaera</taxon>
    </lineage>
</organism>
<dbReference type="AlphaFoldDB" id="A0AAU7CEZ8"/>
<feature type="compositionally biased region" description="Basic and acidic residues" evidence="1">
    <location>
        <begin position="105"/>
        <end position="129"/>
    </location>
</feature>
<feature type="compositionally biased region" description="Basic and acidic residues" evidence="1">
    <location>
        <begin position="64"/>
        <end position="73"/>
    </location>
</feature>